<comment type="subcellular location">
    <subcellularLocation>
        <location evidence="1">Nucleus</location>
    </subcellularLocation>
    <subcellularLocation>
        <location evidence="1">Chromosome</location>
        <location evidence="1">Telomere</location>
    </subcellularLocation>
</comment>
<comment type="similarity">
    <text evidence="1">Belongs to the reverse transcriptase family. Telomerase subfamily.</text>
</comment>
<accession>A0A9N8K2J0</accession>
<keyword evidence="1" id="KW-0695">RNA-directed DNA polymerase</keyword>
<sequence>MKRKRGKHDTSGTVKRTKVSSDSTNRKSQPTPTILRLYYPQVLTLREYLLQAKTSKNKRRLIANYGYDTVKSSQETDSELVKILDTVLVGCHDVKKEEHDTADYQNDLSIFSTQASGSTARSSGSQTHLSFAEVVEFVVWRLFRQHTSGHRPPHVLCHGYYHDGLGDVRTLVKANIEDDCHAASLDRNEHVDRLKGHAWAGLTKLVGGNGVVTLIQLLQNCGMFMPLEGGRDNFVQISGVDLSELQTLDKNHPTGGRKPDGGAALAISDAIKTDSRPRHEINTLNTIRFVRHRILYRKPDLNAHGEAYFGLPRIHVLNRAGNDEEVDQSAHLLKYIFPRQFGLHNVFTYAIDMKNSAQPFKDYTLREQEIKSIYLQHHLAQTTKPANR</sequence>
<protein>
    <recommendedName>
        <fullName evidence="1">Telomerase reverse transcriptase</fullName>
        <ecNumber evidence="1">2.7.7.49</ecNumber>
    </recommendedName>
    <alternativeName>
        <fullName evidence="1">Telomerase catalytic subunit</fullName>
    </alternativeName>
</protein>
<comment type="catalytic activity">
    <reaction evidence="1">
        <text>DNA(n) + a 2'-deoxyribonucleoside 5'-triphosphate = DNA(n+1) + diphosphate</text>
        <dbReference type="Rhea" id="RHEA:22508"/>
        <dbReference type="Rhea" id="RHEA-COMP:17339"/>
        <dbReference type="Rhea" id="RHEA-COMP:17340"/>
        <dbReference type="ChEBI" id="CHEBI:33019"/>
        <dbReference type="ChEBI" id="CHEBI:61560"/>
        <dbReference type="ChEBI" id="CHEBI:173112"/>
        <dbReference type="EC" id="2.7.7.49"/>
    </reaction>
</comment>
<organism evidence="3 4">
    <name type="scientific">Aureobasidium mustum</name>
    <dbReference type="NCBI Taxonomy" id="2773714"/>
    <lineage>
        <taxon>Eukaryota</taxon>
        <taxon>Fungi</taxon>
        <taxon>Dikarya</taxon>
        <taxon>Ascomycota</taxon>
        <taxon>Pezizomycotina</taxon>
        <taxon>Dothideomycetes</taxon>
        <taxon>Dothideomycetidae</taxon>
        <taxon>Dothideales</taxon>
        <taxon>Saccotheciaceae</taxon>
        <taxon>Aureobasidium</taxon>
    </lineage>
</organism>
<feature type="compositionally biased region" description="Polar residues" evidence="2">
    <location>
        <begin position="20"/>
        <end position="31"/>
    </location>
</feature>
<gene>
    <name evidence="3" type="ORF">AWRI4233_LOCUS5844</name>
</gene>
<evidence type="ECO:0000256" key="2">
    <source>
        <dbReference type="SAM" id="MobiDB-lite"/>
    </source>
</evidence>
<dbReference type="AlphaFoldDB" id="A0A9N8K2J0"/>
<dbReference type="PANTHER" id="PTHR12066">
    <property type="entry name" value="TELOMERASE REVERSE TRANSCRIPTASE"/>
    <property type="match status" value="1"/>
</dbReference>
<reference evidence="3" key="1">
    <citation type="submission" date="2020-06" db="EMBL/GenBank/DDBJ databases">
        <authorList>
            <person name="Onetto C."/>
        </authorList>
    </citation>
    <scope>NUCLEOTIDE SEQUENCE</scope>
</reference>
<keyword evidence="4" id="KW-1185">Reference proteome</keyword>
<dbReference type="GO" id="GO:0042162">
    <property type="term" value="F:telomeric DNA binding"/>
    <property type="evidence" value="ECO:0007669"/>
    <property type="project" value="TreeGrafter"/>
</dbReference>
<dbReference type="GO" id="GO:0000781">
    <property type="term" value="C:chromosome, telomeric region"/>
    <property type="evidence" value="ECO:0007669"/>
    <property type="project" value="UniProtKB-SubCell"/>
</dbReference>
<evidence type="ECO:0000256" key="1">
    <source>
        <dbReference type="RuleBase" id="RU365061"/>
    </source>
</evidence>
<dbReference type="GO" id="GO:0070034">
    <property type="term" value="F:telomerase RNA binding"/>
    <property type="evidence" value="ECO:0007669"/>
    <property type="project" value="TreeGrafter"/>
</dbReference>
<dbReference type="Proteomes" id="UP000714618">
    <property type="component" value="Unassembled WGS sequence"/>
</dbReference>
<keyword evidence="1" id="KW-0808">Transferase</keyword>
<dbReference type="EMBL" id="CAIJEO010000007">
    <property type="protein sequence ID" value="CAD0096672.1"/>
    <property type="molecule type" value="Genomic_DNA"/>
</dbReference>
<evidence type="ECO:0000313" key="3">
    <source>
        <dbReference type="EMBL" id="CAD0096672.1"/>
    </source>
</evidence>
<keyword evidence="1" id="KW-0548">Nucleotidyltransferase</keyword>
<dbReference type="GO" id="GO:0046872">
    <property type="term" value="F:metal ion binding"/>
    <property type="evidence" value="ECO:0007669"/>
    <property type="project" value="UniProtKB-KW"/>
</dbReference>
<dbReference type="PANTHER" id="PTHR12066:SF0">
    <property type="entry name" value="TELOMERASE REVERSE TRANSCRIPTASE"/>
    <property type="match status" value="1"/>
</dbReference>
<dbReference type="EC" id="2.7.7.49" evidence="1"/>
<feature type="region of interest" description="Disordered" evidence="2">
    <location>
        <begin position="1"/>
        <end position="31"/>
    </location>
</feature>
<name>A0A9N8K2J0_9PEZI</name>
<evidence type="ECO:0000313" key="4">
    <source>
        <dbReference type="Proteomes" id="UP000714618"/>
    </source>
</evidence>
<comment type="function">
    <text evidence="1">Telomerase is a ribonucleoprotein enzyme essential for the replication of chromosome termini in most eukaryotes. It elongates telomeres. It is a reverse transcriptase that adds simple sequence repeats to chromosome ends by copying a template sequence within the RNA component of the enzyme.</text>
</comment>
<proteinExistence type="inferred from homology"/>
<dbReference type="GO" id="GO:0003720">
    <property type="term" value="F:telomerase activity"/>
    <property type="evidence" value="ECO:0007669"/>
    <property type="project" value="InterPro"/>
</dbReference>
<keyword evidence="1" id="KW-0779">Telomere</keyword>
<keyword evidence="1" id="KW-0460">Magnesium</keyword>
<keyword evidence="1" id="KW-0539">Nucleus</keyword>
<keyword evidence="1" id="KW-0158">Chromosome</keyword>
<dbReference type="InterPro" id="IPR003545">
    <property type="entry name" value="Telomerase_RT"/>
</dbReference>
<keyword evidence="1" id="KW-0479">Metal-binding</keyword>
<comment type="caution">
    <text evidence="3">The sequence shown here is derived from an EMBL/GenBank/DDBJ whole genome shotgun (WGS) entry which is preliminary data.</text>
</comment>
<dbReference type="OrthoDB" id="289721at2759"/>
<dbReference type="GO" id="GO:0007004">
    <property type="term" value="P:telomere maintenance via telomerase"/>
    <property type="evidence" value="ECO:0007669"/>
    <property type="project" value="TreeGrafter"/>
</dbReference>
<dbReference type="GO" id="GO:0000333">
    <property type="term" value="C:telomerase catalytic core complex"/>
    <property type="evidence" value="ECO:0007669"/>
    <property type="project" value="TreeGrafter"/>
</dbReference>